<dbReference type="GeneID" id="25986066"/>
<name>J4UBX8_TRIAS</name>
<dbReference type="Proteomes" id="UP000002748">
    <property type="component" value="Unassembled WGS sequence"/>
</dbReference>
<sequence length="149" mass="15474">MKFSLVALTALAAVAAAAPSVERDGLEIRAEEPKQVKKLTFYTWDGKAQDIGDATVFYNDPDVVADVPKNAGAGGAAGLATSVTPAATATGVAAVLAAAAPPGGSPQMALACFNRSEVISRTPHFYGLLQQRQLPLRDLSRSEISLEHP</sequence>
<gene>
    <name evidence="2" type="ORF">A1Q1_02552</name>
</gene>
<dbReference type="RefSeq" id="XP_014179289.1">
    <property type="nucleotide sequence ID" value="XM_014323814.1"/>
</dbReference>
<dbReference type="KEGG" id="tasa:A1Q1_02552"/>
<evidence type="ECO:0000313" key="2">
    <source>
        <dbReference type="EMBL" id="EJT48420.1"/>
    </source>
</evidence>
<feature type="chain" id="PRO_5003781605" evidence="1">
    <location>
        <begin position="18"/>
        <end position="149"/>
    </location>
</feature>
<feature type="signal peptide" evidence="1">
    <location>
        <begin position="1"/>
        <end position="17"/>
    </location>
</feature>
<protein>
    <submittedName>
        <fullName evidence="2">Uncharacterized protein</fullName>
    </submittedName>
</protein>
<proteinExistence type="predicted"/>
<evidence type="ECO:0000313" key="3">
    <source>
        <dbReference type="Proteomes" id="UP000002748"/>
    </source>
</evidence>
<dbReference type="AlphaFoldDB" id="J4UBX8"/>
<dbReference type="HOGENOM" id="CLU_146886_0_0_1"/>
<accession>J4UBX8</accession>
<organism evidence="2 3">
    <name type="scientific">Trichosporon asahii var. asahii (strain ATCC 90039 / CBS 2479 / JCM 2466 / KCTC 7840 / NBRC 103889/ NCYC 2677 / UAMH 7654)</name>
    <name type="common">Yeast</name>
    <dbReference type="NCBI Taxonomy" id="1186058"/>
    <lineage>
        <taxon>Eukaryota</taxon>
        <taxon>Fungi</taxon>
        <taxon>Dikarya</taxon>
        <taxon>Basidiomycota</taxon>
        <taxon>Agaricomycotina</taxon>
        <taxon>Tremellomycetes</taxon>
        <taxon>Trichosporonales</taxon>
        <taxon>Trichosporonaceae</taxon>
        <taxon>Trichosporon</taxon>
    </lineage>
</organism>
<dbReference type="EMBL" id="ALBS01000204">
    <property type="protein sequence ID" value="EJT48420.1"/>
    <property type="molecule type" value="Genomic_DNA"/>
</dbReference>
<keyword evidence="1" id="KW-0732">Signal</keyword>
<comment type="caution">
    <text evidence="2">The sequence shown here is derived from an EMBL/GenBank/DDBJ whole genome shotgun (WGS) entry which is preliminary data.</text>
</comment>
<evidence type="ECO:0000256" key="1">
    <source>
        <dbReference type="SAM" id="SignalP"/>
    </source>
</evidence>
<dbReference type="VEuPathDB" id="FungiDB:A1Q1_02552"/>
<reference evidence="2 3" key="1">
    <citation type="journal article" date="2012" name="Eukaryot. Cell">
        <title>Draft genome sequence of CBS 2479, the standard type strain of Trichosporon asahii.</title>
        <authorList>
            <person name="Yang R.Y."/>
            <person name="Li H.T."/>
            <person name="Zhu H."/>
            <person name="Zhou G.P."/>
            <person name="Wang M."/>
            <person name="Wang L."/>
        </authorList>
    </citation>
    <scope>NUCLEOTIDE SEQUENCE [LARGE SCALE GENOMIC DNA]</scope>
    <source>
        <strain evidence="3">ATCC 90039 / CBS 2479 / JCM 2466 / KCTC 7840 / NCYC 2677 / UAMH 7654</strain>
    </source>
</reference>